<dbReference type="FunFam" id="3.30.160.60:FF:000446">
    <property type="entry name" value="Zinc finger protein"/>
    <property type="match status" value="1"/>
</dbReference>
<organism evidence="12">
    <name type="scientific">Echinostoma caproni</name>
    <dbReference type="NCBI Taxonomy" id="27848"/>
    <lineage>
        <taxon>Eukaryota</taxon>
        <taxon>Metazoa</taxon>
        <taxon>Spiralia</taxon>
        <taxon>Lophotrochozoa</taxon>
        <taxon>Platyhelminthes</taxon>
        <taxon>Trematoda</taxon>
        <taxon>Digenea</taxon>
        <taxon>Plagiorchiida</taxon>
        <taxon>Echinostomata</taxon>
        <taxon>Echinostomatoidea</taxon>
        <taxon>Echinostomatidae</taxon>
        <taxon>Echinostoma</taxon>
    </lineage>
</organism>
<dbReference type="WBParaSite" id="ECPE_0001475101-mRNA-1">
    <property type="protein sequence ID" value="ECPE_0001475101-mRNA-1"/>
    <property type="gene ID" value="ECPE_0001475101"/>
</dbReference>
<accession>A0A183B676</accession>
<evidence type="ECO:0000256" key="4">
    <source>
        <dbReference type="ARBA" id="ARBA00022771"/>
    </source>
</evidence>
<keyword evidence="5" id="KW-0862">Zinc</keyword>
<feature type="region of interest" description="Disordered" evidence="8">
    <location>
        <begin position="274"/>
        <end position="351"/>
    </location>
</feature>
<keyword evidence="2" id="KW-0479">Metal-binding</keyword>
<evidence type="ECO:0000256" key="1">
    <source>
        <dbReference type="ARBA" id="ARBA00004123"/>
    </source>
</evidence>
<evidence type="ECO:0000259" key="9">
    <source>
        <dbReference type="PROSITE" id="PS50157"/>
    </source>
</evidence>
<reference evidence="10 11" key="2">
    <citation type="submission" date="2018-11" db="EMBL/GenBank/DDBJ databases">
        <authorList>
            <consortium name="Pathogen Informatics"/>
        </authorList>
    </citation>
    <scope>NUCLEOTIDE SEQUENCE [LARGE SCALE GENOMIC DNA]</scope>
    <source>
        <strain evidence="10 11">Egypt</strain>
    </source>
</reference>
<dbReference type="SMART" id="SM00355">
    <property type="entry name" value="ZnF_C2H2"/>
    <property type="match status" value="3"/>
</dbReference>
<dbReference type="InterPro" id="IPR050888">
    <property type="entry name" value="ZnF_C2H2-type_TF"/>
</dbReference>
<evidence type="ECO:0000256" key="5">
    <source>
        <dbReference type="ARBA" id="ARBA00022833"/>
    </source>
</evidence>
<evidence type="ECO:0000313" key="11">
    <source>
        <dbReference type="Proteomes" id="UP000272942"/>
    </source>
</evidence>
<feature type="region of interest" description="Disordered" evidence="8">
    <location>
        <begin position="632"/>
        <end position="691"/>
    </location>
</feature>
<feature type="region of interest" description="Disordered" evidence="8">
    <location>
        <begin position="118"/>
        <end position="143"/>
    </location>
</feature>
<evidence type="ECO:0000256" key="8">
    <source>
        <dbReference type="SAM" id="MobiDB-lite"/>
    </source>
</evidence>
<dbReference type="SUPFAM" id="SSF57667">
    <property type="entry name" value="beta-beta-alpha zinc fingers"/>
    <property type="match status" value="1"/>
</dbReference>
<dbReference type="Gene3D" id="3.30.160.60">
    <property type="entry name" value="Classic Zinc Finger"/>
    <property type="match status" value="2"/>
</dbReference>
<feature type="compositionally biased region" description="Polar residues" evidence="8">
    <location>
        <begin position="582"/>
        <end position="599"/>
    </location>
</feature>
<feature type="region of interest" description="Disordered" evidence="8">
    <location>
        <begin position="447"/>
        <end position="479"/>
    </location>
</feature>
<name>A0A183B676_9TREM</name>
<dbReference type="PANTHER" id="PTHR24406">
    <property type="entry name" value="TRANSCRIPTIONAL REPRESSOR CTCFL-RELATED"/>
    <property type="match status" value="1"/>
</dbReference>
<dbReference type="PROSITE" id="PS50157">
    <property type="entry name" value="ZINC_FINGER_C2H2_2"/>
    <property type="match status" value="3"/>
</dbReference>
<feature type="domain" description="C2H2-type" evidence="9">
    <location>
        <begin position="484"/>
        <end position="512"/>
    </location>
</feature>
<keyword evidence="11" id="KW-1185">Reference proteome</keyword>
<gene>
    <name evidence="10" type="ORF">ECPE_LOCUS14712</name>
</gene>
<feature type="domain" description="C2H2-type" evidence="9">
    <location>
        <begin position="538"/>
        <end position="566"/>
    </location>
</feature>
<dbReference type="EMBL" id="UZAN01058331">
    <property type="protein sequence ID" value="VDP91984.1"/>
    <property type="molecule type" value="Genomic_DNA"/>
</dbReference>
<reference evidence="12" key="1">
    <citation type="submission" date="2016-06" db="UniProtKB">
        <authorList>
            <consortium name="WormBaseParasite"/>
        </authorList>
    </citation>
    <scope>IDENTIFICATION</scope>
</reference>
<sequence>MVLQSIGSTKPLLVSVSSPSITSCPEGTTHWSRSNNSTDSLFQFPLENGISNSSVDMNLLANLYQIKTESATPSPLITQTLYRTIMQQFGGMPTDPATLSQLLTALCRRFSPSDYRASPVTAAAPAPATTPAQAPNGTGTGTPSFAMTAAITSALSSNASTVGPQILPACSPLLQLAIRQALSQCLPHFTQLNIQGHLEISVGSAQTTQSATILKFNDSTSSLPASAVSLPNKSDDVNFPRSEFTVPCTSPNTSTASTGIMTFSNVADVSQDATQSSATSSSRRKSTNPIKCEVSDNVSDTLPGPDLNMSPDNTSPSIPPGRSSPISPSTDSGVLDLSRNGSLAGSAPITPMKDSLIHHPLMEPMEQTGRHQLLEAYQKQMAAFSQYHNVWNRAMLLGTLDSCVNGDAPNFTHSSSPPSNLFTAVSNGTLSAPNSPVKPVRRQRINTGCSLSSGGGAGGSSGGTTGTNHRVNSVARRPSSNRRFPCNQCREEFPSLHTLEEHTMCQHGTYRCHICKAQFTQRSNLQRHALKHVGFKPFECRVCSKAYYRKDHLMRHMEMGHPGYTPRENITVHLTSSESLDYLNRSNPQLGQGLSSSDSPGDVTLHPSPNEIADHGISMDVDDELGHIEGEVETEEEMGDDLHQSTLSHEASRHRFESTGSPHESGDSFGEDELNEPVARTPSQSSLVSESAERASITAHVHINLDMADLDWISWDRSCLFNISNPFESVIVERHEKHSHTICAQSVFICARRVWFEQIT</sequence>
<dbReference type="Proteomes" id="UP000272942">
    <property type="component" value="Unassembled WGS sequence"/>
</dbReference>
<keyword evidence="3" id="KW-0677">Repeat</keyword>
<keyword evidence="6" id="KW-0539">Nucleus</keyword>
<dbReference type="GO" id="GO:0005634">
    <property type="term" value="C:nucleus"/>
    <property type="evidence" value="ECO:0007669"/>
    <property type="project" value="UniProtKB-SubCell"/>
</dbReference>
<dbReference type="Pfam" id="PF00096">
    <property type="entry name" value="zf-C2H2"/>
    <property type="match status" value="2"/>
</dbReference>
<protein>
    <submittedName>
        <fullName evidence="12">Zinc finger, C2H2 type</fullName>
    </submittedName>
</protein>
<dbReference type="OrthoDB" id="10066279at2759"/>
<dbReference type="AlphaFoldDB" id="A0A183B676"/>
<dbReference type="InterPro" id="IPR036236">
    <property type="entry name" value="Znf_C2H2_sf"/>
</dbReference>
<proteinExistence type="predicted"/>
<feature type="domain" description="C2H2-type" evidence="9">
    <location>
        <begin position="510"/>
        <end position="537"/>
    </location>
</feature>
<dbReference type="InterPro" id="IPR013087">
    <property type="entry name" value="Znf_C2H2_type"/>
</dbReference>
<evidence type="ECO:0000313" key="10">
    <source>
        <dbReference type="EMBL" id="VDP91984.1"/>
    </source>
</evidence>
<feature type="compositionally biased region" description="Gly residues" evidence="8">
    <location>
        <begin position="453"/>
        <end position="465"/>
    </location>
</feature>
<evidence type="ECO:0000256" key="3">
    <source>
        <dbReference type="ARBA" id="ARBA00022737"/>
    </source>
</evidence>
<keyword evidence="4 7" id="KW-0863">Zinc-finger</keyword>
<feature type="compositionally biased region" description="Low complexity" evidence="8">
    <location>
        <begin position="320"/>
        <end position="329"/>
    </location>
</feature>
<evidence type="ECO:0000256" key="2">
    <source>
        <dbReference type="ARBA" id="ARBA00022723"/>
    </source>
</evidence>
<evidence type="ECO:0000256" key="6">
    <source>
        <dbReference type="ARBA" id="ARBA00023242"/>
    </source>
</evidence>
<feature type="region of interest" description="Disordered" evidence="8">
    <location>
        <begin position="582"/>
        <end position="616"/>
    </location>
</feature>
<dbReference type="PROSITE" id="PS00028">
    <property type="entry name" value="ZINC_FINGER_C2H2_1"/>
    <property type="match status" value="3"/>
</dbReference>
<evidence type="ECO:0000313" key="12">
    <source>
        <dbReference type="WBParaSite" id="ECPE_0001475101-mRNA-1"/>
    </source>
</evidence>
<dbReference type="GO" id="GO:0008270">
    <property type="term" value="F:zinc ion binding"/>
    <property type="evidence" value="ECO:0007669"/>
    <property type="project" value="UniProtKB-KW"/>
</dbReference>
<comment type="subcellular location">
    <subcellularLocation>
        <location evidence="1">Nucleus</location>
    </subcellularLocation>
</comment>
<evidence type="ECO:0000256" key="7">
    <source>
        <dbReference type="PROSITE-ProRule" id="PRU00042"/>
    </source>
</evidence>